<comment type="caution">
    <text evidence="7">The sequence shown here is derived from an EMBL/GenBank/DDBJ whole genome shotgun (WGS) entry which is preliminary data.</text>
</comment>
<dbReference type="InterPro" id="IPR023635">
    <property type="entry name" value="Peptide_deformylase"/>
</dbReference>
<feature type="binding site" evidence="6">
    <location>
        <position position="152"/>
    </location>
    <ligand>
        <name>Fe cation</name>
        <dbReference type="ChEBI" id="CHEBI:24875"/>
    </ligand>
</feature>
<evidence type="ECO:0000313" key="8">
    <source>
        <dbReference type="Proteomes" id="UP001499951"/>
    </source>
</evidence>
<keyword evidence="4 6" id="KW-0648">Protein biosynthesis</keyword>
<gene>
    <name evidence="7" type="primary">def_1</name>
    <name evidence="6" type="synonym">def</name>
    <name evidence="7" type="ORF">GCM10008942_25540</name>
</gene>
<dbReference type="PRINTS" id="PR01576">
    <property type="entry name" value="PDEFORMYLASE"/>
</dbReference>
<dbReference type="PIRSF" id="PIRSF004749">
    <property type="entry name" value="Pep_def"/>
    <property type="match status" value="1"/>
</dbReference>
<keyword evidence="2 6" id="KW-0479">Metal-binding</keyword>
<accession>A0ABP3PYE9</accession>
<dbReference type="Pfam" id="PF01327">
    <property type="entry name" value="Pep_deformylase"/>
    <property type="match status" value="1"/>
</dbReference>
<evidence type="ECO:0000256" key="3">
    <source>
        <dbReference type="ARBA" id="ARBA00022801"/>
    </source>
</evidence>
<dbReference type="EC" id="3.5.1.88" evidence="6"/>
<comment type="catalytic activity">
    <reaction evidence="6">
        <text>N-terminal N-formyl-L-methionyl-[peptide] + H2O = N-terminal L-methionyl-[peptide] + formate</text>
        <dbReference type="Rhea" id="RHEA:24420"/>
        <dbReference type="Rhea" id="RHEA-COMP:10639"/>
        <dbReference type="Rhea" id="RHEA-COMP:10640"/>
        <dbReference type="ChEBI" id="CHEBI:15377"/>
        <dbReference type="ChEBI" id="CHEBI:15740"/>
        <dbReference type="ChEBI" id="CHEBI:49298"/>
        <dbReference type="ChEBI" id="CHEBI:64731"/>
        <dbReference type="EC" id="3.5.1.88"/>
    </reaction>
</comment>
<feature type="binding site" evidence="6">
    <location>
        <position position="106"/>
    </location>
    <ligand>
        <name>Fe cation</name>
        <dbReference type="ChEBI" id="CHEBI:24875"/>
    </ligand>
</feature>
<organism evidence="7 8">
    <name type="scientific">Rhizomicrobium electricum</name>
    <dbReference type="NCBI Taxonomy" id="480070"/>
    <lineage>
        <taxon>Bacteria</taxon>
        <taxon>Pseudomonadati</taxon>
        <taxon>Pseudomonadota</taxon>
        <taxon>Alphaproteobacteria</taxon>
        <taxon>Micropepsales</taxon>
        <taxon>Micropepsaceae</taxon>
        <taxon>Rhizomicrobium</taxon>
    </lineage>
</organism>
<dbReference type="CDD" id="cd00487">
    <property type="entry name" value="Pep_deformylase"/>
    <property type="match status" value="1"/>
</dbReference>
<comment type="cofactor">
    <cofactor evidence="6">
        <name>Fe(2+)</name>
        <dbReference type="ChEBI" id="CHEBI:29033"/>
    </cofactor>
    <text evidence="6">Binds 1 Fe(2+) ion.</text>
</comment>
<evidence type="ECO:0000256" key="6">
    <source>
        <dbReference type="HAMAP-Rule" id="MF_00163"/>
    </source>
</evidence>
<feature type="binding site" evidence="6">
    <location>
        <position position="148"/>
    </location>
    <ligand>
        <name>Fe cation</name>
        <dbReference type="ChEBI" id="CHEBI:24875"/>
    </ligand>
</feature>
<feature type="active site" evidence="6">
    <location>
        <position position="149"/>
    </location>
</feature>
<evidence type="ECO:0000313" key="7">
    <source>
        <dbReference type="EMBL" id="GAA0575564.1"/>
    </source>
</evidence>
<dbReference type="InterPro" id="IPR036821">
    <property type="entry name" value="Peptide_deformylase_sf"/>
</dbReference>
<evidence type="ECO:0000256" key="4">
    <source>
        <dbReference type="ARBA" id="ARBA00022917"/>
    </source>
</evidence>
<dbReference type="RefSeq" id="WP_166935510.1">
    <property type="nucleotide sequence ID" value="NZ_BAAADD010000006.1"/>
</dbReference>
<comment type="similarity">
    <text evidence="1 6">Belongs to the polypeptide deformylase family.</text>
</comment>
<keyword evidence="5 6" id="KW-0408">Iron</keyword>
<dbReference type="Proteomes" id="UP001499951">
    <property type="component" value="Unassembled WGS sequence"/>
</dbReference>
<name>A0ABP3PYE9_9PROT</name>
<comment type="function">
    <text evidence="6">Removes the formyl group from the N-terminal Met of newly synthesized proteins. Requires at least a dipeptide for an efficient rate of reaction. N-terminal L-methionine is a prerequisite for activity but the enzyme has broad specificity at other positions.</text>
</comment>
<evidence type="ECO:0000256" key="5">
    <source>
        <dbReference type="ARBA" id="ARBA00023004"/>
    </source>
</evidence>
<keyword evidence="3 6" id="KW-0378">Hydrolase</keyword>
<dbReference type="SUPFAM" id="SSF56420">
    <property type="entry name" value="Peptide deformylase"/>
    <property type="match status" value="1"/>
</dbReference>
<dbReference type="NCBIfam" id="NF001159">
    <property type="entry name" value="PRK00150.1-3"/>
    <property type="match status" value="1"/>
</dbReference>
<proteinExistence type="inferred from homology"/>
<sequence length="185" mass="20603">MAILKIARMGHPVLAEVAKPVGDPTTPEIRRLVADMLETMIDANGAGLAAPQVHVPLRVVVFQAPADRNDALSEEERFEATAPLTVLINPEIEILGPEREAGWEGCLSVPGLRGLVERSSHIRYRGVDHEGHPIERIAKGFHARVVQHECDHLDGVLYPQRMGDLKKLIYETEVRHWLPRGEPEE</sequence>
<dbReference type="EMBL" id="BAAADD010000006">
    <property type="protein sequence ID" value="GAA0575564.1"/>
    <property type="molecule type" value="Genomic_DNA"/>
</dbReference>
<evidence type="ECO:0000256" key="1">
    <source>
        <dbReference type="ARBA" id="ARBA00010759"/>
    </source>
</evidence>
<protein>
    <recommendedName>
        <fullName evidence="6">Peptide deformylase</fullName>
        <shortName evidence="6">PDF</shortName>
        <ecNumber evidence="6">3.5.1.88</ecNumber>
    </recommendedName>
    <alternativeName>
        <fullName evidence="6">Polypeptide deformylase</fullName>
    </alternativeName>
</protein>
<dbReference type="Gene3D" id="3.90.45.10">
    <property type="entry name" value="Peptide deformylase"/>
    <property type="match status" value="1"/>
</dbReference>
<dbReference type="PANTHER" id="PTHR10458">
    <property type="entry name" value="PEPTIDE DEFORMYLASE"/>
    <property type="match status" value="1"/>
</dbReference>
<evidence type="ECO:0000256" key="2">
    <source>
        <dbReference type="ARBA" id="ARBA00022723"/>
    </source>
</evidence>
<reference evidence="8" key="1">
    <citation type="journal article" date="2019" name="Int. J. Syst. Evol. Microbiol.">
        <title>The Global Catalogue of Microorganisms (GCM) 10K type strain sequencing project: providing services to taxonomists for standard genome sequencing and annotation.</title>
        <authorList>
            <consortium name="The Broad Institute Genomics Platform"/>
            <consortium name="The Broad Institute Genome Sequencing Center for Infectious Disease"/>
            <person name="Wu L."/>
            <person name="Ma J."/>
        </authorList>
    </citation>
    <scope>NUCLEOTIDE SEQUENCE [LARGE SCALE GENOMIC DNA]</scope>
    <source>
        <strain evidence="8">JCM 15089</strain>
    </source>
</reference>
<dbReference type="NCBIfam" id="TIGR00079">
    <property type="entry name" value="pept_deformyl"/>
    <property type="match status" value="1"/>
</dbReference>
<dbReference type="HAMAP" id="MF_00163">
    <property type="entry name" value="Pep_deformylase"/>
    <property type="match status" value="1"/>
</dbReference>
<dbReference type="PANTHER" id="PTHR10458:SF20">
    <property type="entry name" value="PEPTIDE DEFORMYLASE 1"/>
    <property type="match status" value="1"/>
</dbReference>
<keyword evidence="8" id="KW-1185">Reference proteome</keyword>